<dbReference type="Pfam" id="PF19268">
    <property type="entry name" value="CIS_TMP"/>
    <property type="match status" value="1"/>
</dbReference>
<sequence>MPDRTHRIRKLRCTIATGDRTGAFTLRKNLHDRWQEIFLPVLDRAFEEIGNDDRTLHIPKLEFRLQIPADGDLLAILPEILYRQLREQLRSLDRASLPTSTANGIAREITARQNRFEILLHYLRTGSIPWQVASESASEISIELRETCQQERSSLLNALETRSACSSASLPPAPAFYFRWFQLLPETEIVPLLETLAERFFKLEKAIILQLIQFILDSPTIPLNNPDRIHLIAEIVALASRSNSLPSPDLDTAIDRSLSKTGIDLPAFRTYLPVPVARWLSDRSNPTASLSNNPLETQEIQPLSHENTISPQISPSNENRTLDREIGALDRDSPFPPEIPATETKFPLSVFHTGLILLHPFLTTLFDAAGITEPDGIGHRDRAATLLYFLATGREDLHEYELGLIKILLGLEPETPLFSAAGTLREIDRSEAETVLHSAIHYWNVLKNTSIEGLRSSFLQRPGLLRKTENGWLLQIEPRAFDLLLQHLPWSIGIIKLPRMKSPLYTEWQTF</sequence>
<evidence type="ECO:0000313" key="1">
    <source>
        <dbReference type="EMBL" id="MEG3437608.1"/>
    </source>
</evidence>
<organism evidence="1 2">
    <name type="scientific">Pannus brasiliensis CCIBt3594</name>
    <dbReference type="NCBI Taxonomy" id="1427578"/>
    <lineage>
        <taxon>Bacteria</taxon>
        <taxon>Bacillati</taxon>
        <taxon>Cyanobacteriota</taxon>
        <taxon>Cyanophyceae</taxon>
        <taxon>Oscillatoriophycideae</taxon>
        <taxon>Chroococcales</taxon>
        <taxon>Microcystaceae</taxon>
        <taxon>Pannus</taxon>
    </lineage>
</organism>
<proteinExistence type="predicted"/>
<gene>
    <name evidence="1" type="ORF">V0288_10805</name>
</gene>
<keyword evidence="2" id="KW-1185">Reference proteome</keyword>
<comment type="caution">
    <text evidence="1">The sequence shown here is derived from an EMBL/GenBank/DDBJ whole genome shotgun (WGS) entry which is preliminary data.</text>
</comment>
<dbReference type="AlphaFoldDB" id="A0AAW9QKJ1"/>
<evidence type="ECO:0000313" key="2">
    <source>
        <dbReference type="Proteomes" id="UP001328733"/>
    </source>
</evidence>
<dbReference type="EMBL" id="JBAFSM010000017">
    <property type="protein sequence ID" value="MEG3437608.1"/>
    <property type="molecule type" value="Genomic_DNA"/>
</dbReference>
<protein>
    <submittedName>
        <fullName evidence="1">Contractile injection system tape measure protein</fullName>
    </submittedName>
</protein>
<dbReference type="InterPro" id="IPR045538">
    <property type="entry name" value="CIS_TMP"/>
</dbReference>
<dbReference type="Proteomes" id="UP001328733">
    <property type="component" value="Unassembled WGS sequence"/>
</dbReference>
<dbReference type="RefSeq" id="WP_332865087.1">
    <property type="nucleotide sequence ID" value="NZ_JBAFSM010000017.1"/>
</dbReference>
<name>A0AAW9QKJ1_9CHRO</name>
<accession>A0AAW9QKJ1</accession>
<reference evidence="1 2" key="1">
    <citation type="submission" date="2024-01" db="EMBL/GenBank/DDBJ databases">
        <title>Genomic insights into the taxonomy and metabolism of the cyanobacterium Pannus brasiliensis CCIBt3594.</title>
        <authorList>
            <person name="Machado M."/>
            <person name="Botero N.B."/>
            <person name="Andreote A.P.D."/>
            <person name="Feitosa A.M.T."/>
            <person name="Popin R."/>
            <person name="Sivonen K."/>
            <person name="Fiore M.F."/>
        </authorList>
    </citation>
    <scope>NUCLEOTIDE SEQUENCE [LARGE SCALE GENOMIC DNA]</scope>
    <source>
        <strain evidence="1 2">CCIBt3594</strain>
    </source>
</reference>